<protein>
    <submittedName>
        <fullName evidence="1">Uncharacterized protein</fullName>
    </submittedName>
</protein>
<proteinExistence type="predicted"/>
<name>A0A378LSF7_9GAMM</name>
<dbReference type="EMBL" id="UGPB01000001">
    <property type="protein sequence ID" value="STY29674.1"/>
    <property type="molecule type" value="Genomic_DNA"/>
</dbReference>
<sequence>MHGAAYLRFSAAEFAESVLGEIRAYQIAAICPK</sequence>
<dbReference type="STRING" id="1122170.GCA_000701265_00614"/>
<evidence type="ECO:0000313" key="1">
    <source>
        <dbReference type="EMBL" id="STY29674.1"/>
    </source>
</evidence>
<reference evidence="1 2" key="1">
    <citation type="submission" date="2018-06" db="EMBL/GenBank/DDBJ databases">
        <authorList>
            <consortium name="Pathogen Informatics"/>
            <person name="Doyle S."/>
        </authorList>
    </citation>
    <scope>NUCLEOTIDE SEQUENCE [LARGE SCALE GENOMIC DNA]</scope>
    <source>
        <strain evidence="1 2">NCTC11532</strain>
    </source>
</reference>
<dbReference type="AlphaFoldDB" id="A0A378LSF7"/>
<accession>A0A378LSF7</accession>
<dbReference type="Proteomes" id="UP000255297">
    <property type="component" value="Unassembled WGS sequence"/>
</dbReference>
<keyword evidence="2" id="KW-1185">Reference proteome</keyword>
<evidence type="ECO:0000313" key="2">
    <source>
        <dbReference type="Proteomes" id="UP000255297"/>
    </source>
</evidence>
<gene>
    <name evidence="1" type="ORF">NCTC11532_01872</name>
</gene>
<organism evidence="1 2">
    <name type="scientific">Legionella wadsworthii</name>
    <dbReference type="NCBI Taxonomy" id="28088"/>
    <lineage>
        <taxon>Bacteria</taxon>
        <taxon>Pseudomonadati</taxon>
        <taxon>Pseudomonadota</taxon>
        <taxon>Gammaproteobacteria</taxon>
        <taxon>Legionellales</taxon>
        <taxon>Legionellaceae</taxon>
        <taxon>Legionella</taxon>
    </lineage>
</organism>